<dbReference type="AlphaFoldDB" id="A0A4R1N247"/>
<name>A0A4R1N247_9FIRM</name>
<evidence type="ECO:0000313" key="1">
    <source>
        <dbReference type="EMBL" id="TCK99012.1"/>
    </source>
</evidence>
<reference evidence="1 2" key="1">
    <citation type="submission" date="2019-03" db="EMBL/GenBank/DDBJ databases">
        <title>Genomic Encyclopedia of Type Strains, Phase IV (KMG-IV): sequencing the most valuable type-strain genomes for metagenomic binning, comparative biology and taxonomic classification.</title>
        <authorList>
            <person name="Goeker M."/>
        </authorList>
    </citation>
    <scope>NUCLEOTIDE SEQUENCE [LARGE SCALE GENOMIC DNA]</scope>
    <source>
        <strain evidence="1 2">DSM 24176</strain>
    </source>
</reference>
<protein>
    <submittedName>
        <fullName evidence="1">Uncharacterized protein</fullName>
    </submittedName>
</protein>
<proteinExistence type="predicted"/>
<dbReference type="OrthoDB" id="9914698at2"/>
<accession>A0A4R1N247</accession>
<organism evidence="1 2">
    <name type="scientific">Natranaerovirga hydrolytica</name>
    <dbReference type="NCBI Taxonomy" id="680378"/>
    <lineage>
        <taxon>Bacteria</taxon>
        <taxon>Bacillati</taxon>
        <taxon>Bacillota</taxon>
        <taxon>Clostridia</taxon>
        <taxon>Lachnospirales</taxon>
        <taxon>Natranaerovirgaceae</taxon>
        <taxon>Natranaerovirga</taxon>
    </lineage>
</organism>
<gene>
    <name evidence="1" type="ORF">EDC19_0111</name>
</gene>
<evidence type="ECO:0000313" key="2">
    <source>
        <dbReference type="Proteomes" id="UP000294545"/>
    </source>
</evidence>
<sequence length="72" mass="8613">MLYKTSCNKRNNIIRISLNTSKKRVIKSLYSKDNQLIYQQYYFGNSKYHAGQLYLENIEKCYNQGYTITKCI</sequence>
<comment type="caution">
    <text evidence="1">The sequence shown here is derived from an EMBL/GenBank/DDBJ whole genome shotgun (WGS) entry which is preliminary data.</text>
</comment>
<keyword evidence="2" id="KW-1185">Reference proteome</keyword>
<dbReference type="EMBL" id="SMGQ01000005">
    <property type="protein sequence ID" value="TCK99012.1"/>
    <property type="molecule type" value="Genomic_DNA"/>
</dbReference>
<dbReference type="Proteomes" id="UP000294545">
    <property type="component" value="Unassembled WGS sequence"/>
</dbReference>
<dbReference type="RefSeq" id="WP_132278937.1">
    <property type="nucleotide sequence ID" value="NZ_SMGQ01000005.1"/>
</dbReference>